<dbReference type="GO" id="GO:0016887">
    <property type="term" value="F:ATP hydrolysis activity"/>
    <property type="evidence" value="ECO:0007669"/>
    <property type="project" value="InterPro"/>
</dbReference>
<gene>
    <name evidence="5" type="ORF">K505DRAFT_242542</name>
</gene>
<organism evidence="5 6">
    <name type="scientific">Melanomma pulvis-pyrius CBS 109.77</name>
    <dbReference type="NCBI Taxonomy" id="1314802"/>
    <lineage>
        <taxon>Eukaryota</taxon>
        <taxon>Fungi</taxon>
        <taxon>Dikarya</taxon>
        <taxon>Ascomycota</taxon>
        <taxon>Pezizomycotina</taxon>
        <taxon>Dothideomycetes</taxon>
        <taxon>Pleosporomycetidae</taxon>
        <taxon>Pleosporales</taxon>
        <taxon>Melanommataceae</taxon>
        <taxon>Melanomma</taxon>
    </lineage>
</organism>
<dbReference type="SMART" id="SM00382">
    <property type="entry name" value="AAA"/>
    <property type="match status" value="1"/>
</dbReference>
<dbReference type="GO" id="GO:0005524">
    <property type="term" value="F:ATP binding"/>
    <property type="evidence" value="ECO:0007669"/>
    <property type="project" value="UniProtKB-KW"/>
</dbReference>
<dbReference type="Gene3D" id="3.40.50.300">
    <property type="entry name" value="P-loop containing nucleotide triphosphate hydrolases"/>
    <property type="match status" value="1"/>
</dbReference>
<evidence type="ECO:0000256" key="2">
    <source>
        <dbReference type="ARBA" id="ARBA00022840"/>
    </source>
</evidence>
<dbReference type="SUPFAM" id="SSF52540">
    <property type="entry name" value="P-loop containing nucleoside triphosphate hydrolases"/>
    <property type="match status" value="1"/>
</dbReference>
<keyword evidence="5" id="KW-0378">Hydrolase</keyword>
<dbReference type="PRINTS" id="PR00819">
    <property type="entry name" value="CBXCFQXSUPER"/>
</dbReference>
<dbReference type="EMBL" id="MU001897">
    <property type="protein sequence ID" value="KAF2794256.1"/>
    <property type="molecule type" value="Genomic_DNA"/>
</dbReference>
<protein>
    <submittedName>
        <fullName evidence="5">P-loop containing nucleoside triphosphate hydrolase protein</fullName>
    </submittedName>
</protein>
<feature type="region of interest" description="Disordered" evidence="3">
    <location>
        <begin position="1"/>
        <end position="29"/>
    </location>
</feature>
<evidence type="ECO:0000256" key="3">
    <source>
        <dbReference type="SAM" id="MobiDB-lite"/>
    </source>
</evidence>
<dbReference type="PANTHER" id="PTHR46411">
    <property type="entry name" value="FAMILY ATPASE, PUTATIVE-RELATED"/>
    <property type="match status" value="1"/>
</dbReference>
<sequence length="347" mass="40091">MHSRLHGLGSPPFPSNSRNKQIDPWKSQLYDNNSPTDDEFLLMPTHIVGYDFLEKEWVRLPVSNIKPVLWNKQPFEDLVLPTDTKHLVKAMVTVRASTIKTKREQKSLPYNDFDIIPGKGNGLIMLFHGSPGTGKTLTAESVAEIAEMPLYPITCGDIGIEPEKVEQYLQLVFMLGKRWNCVLLLDEADVFLEERTLTDLQRNSLVSVFLRMLEYYEGILILTSNRVGTFDEAFRSRIHIALHYDDLNPRSRKQIWNNFLERLEDTEEVENVNEIKDRVDELAKHNLNGREIRNALSTARQLATHAGVRMKWEHLELAIKTANDFGSYLRDVHGHSDREWAREARTR</sequence>
<dbReference type="InterPro" id="IPR003959">
    <property type="entry name" value="ATPase_AAA_core"/>
</dbReference>
<keyword evidence="6" id="KW-1185">Reference proteome</keyword>
<accession>A0A6A6XCT1</accession>
<keyword evidence="2" id="KW-0067">ATP-binding</keyword>
<evidence type="ECO:0000256" key="1">
    <source>
        <dbReference type="ARBA" id="ARBA00022741"/>
    </source>
</evidence>
<evidence type="ECO:0000313" key="6">
    <source>
        <dbReference type="Proteomes" id="UP000799757"/>
    </source>
</evidence>
<name>A0A6A6XCT1_9PLEO</name>
<dbReference type="InterPro" id="IPR056599">
    <property type="entry name" value="AAA_lid_fung"/>
</dbReference>
<dbReference type="AlphaFoldDB" id="A0A6A6XCT1"/>
<dbReference type="InterPro" id="IPR027417">
    <property type="entry name" value="P-loop_NTPase"/>
</dbReference>
<dbReference type="PANTHER" id="PTHR46411:SF2">
    <property type="entry name" value="AAA+ ATPASE DOMAIN-CONTAINING PROTEIN"/>
    <property type="match status" value="1"/>
</dbReference>
<dbReference type="OrthoDB" id="10042665at2759"/>
<feature type="domain" description="AAA+ ATPase" evidence="4">
    <location>
        <begin position="121"/>
        <end position="248"/>
    </location>
</feature>
<keyword evidence="1" id="KW-0547">Nucleotide-binding</keyword>
<proteinExistence type="predicted"/>
<dbReference type="Proteomes" id="UP000799757">
    <property type="component" value="Unassembled WGS sequence"/>
</dbReference>
<dbReference type="Pfam" id="PF00004">
    <property type="entry name" value="AAA"/>
    <property type="match status" value="1"/>
</dbReference>
<dbReference type="InterPro" id="IPR000641">
    <property type="entry name" value="CbxX/CfxQ"/>
</dbReference>
<evidence type="ECO:0000313" key="5">
    <source>
        <dbReference type="EMBL" id="KAF2794256.1"/>
    </source>
</evidence>
<dbReference type="Pfam" id="PF23232">
    <property type="entry name" value="AAA_lid_13"/>
    <property type="match status" value="1"/>
</dbReference>
<reference evidence="5" key="1">
    <citation type="journal article" date="2020" name="Stud. Mycol.">
        <title>101 Dothideomycetes genomes: a test case for predicting lifestyles and emergence of pathogens.</title>
        <authorList>
            <person name="Haridas S."/>
            <person name="Albert R."/>
            <person name="Binder M."/>
            <person name="Bloem J."/>
            <person name="Labutti K."/>
            <person name="Salamov A."/>
            <person name="Andreopoulos B."/>
            <person name="Baker S."/>
            <person name="Barry K."/>
            <person name="Bills G."/>
            <person name="Bluhm B."/>
            <person name="Cannon C."/>
            <person name="Castanera R."/>
            <person name="Culley D."/>
            <person name="Daum C."/>
            <person name="Ezra D."/>
            <person name="Gonzalez J."/>
            <person name="Henrissat B."/>
            <person name="Kuo A."/>
            <person name="Liang C."/>
            <person name="Lipzen A."/>
            <person name="Lutzoni F."/>
            <person name="Magnuson J."/>
            <person name="Mondo S."/>
            <person name="Nolan M."/>
            <person name="Ohm R."/>
            <person name="Pangilinan J."/>
            <person name="Park H.-J."/>
            <person name="Ramirez L."/>
            <person name="Alfaro M."/>
            <person name="Sun H."/>
            <person name="Tritt A."/>
            <person name="Yoshinaga Y."/>
            <person name="Zwiers L.-H."/>
            <person name="Turgeon B."/>
            <person name="Goodwin S."/>
            <person name="Spatafora J."/>
            <person name="Crous P."/>
            <person name="Grigoriev I."/>
        </authorList>
    </citation>
    <scope>NUCLEOTIDE SEQUENCE</scope>
    <source>
        <strain evidence="5">CBS 109.77</strain>
    </source>
</reference>
<dbReference type="InterPro" id="IPR003593">
    <property type="entry name" value="AAA+_ATPase"/>
</dbReference>
<evidence type="ECO:0000259" key="4">
    <source>
        <dbReference type="SMART" id="SM00382"/>
    </source>
</evidence>